<feature type="domain" description="Riboflavin kinase" evidence="16">
    <location>
        <begin position="182"/>
        <end position="307"/>
    </location>
</feature>
<evidence type="ECO:0000256" key="14">
    <source>
        <dbReference type="ARBA" id="ARBA00049494"/>
    </source>
</evidence>
<dbReference type="InterPro" id="IPR002606">
    <property type="entry name" value="Riboflavin_kinase_bac"/>
</dbReference>
<dbReference type="EC" id="2.7.7.2" evidence="15"/>
<evidence type="ECO:0000256" key="12">
    <source>
        <dbReference type="ARBA" id="ARBA00023268"/>
    </source>
</evidence>
<name>A0A5J4IXU9_9FLAO</name>
<keyword evidence="6 15" id="KW-0808">Transferase</keyword>
<accession>A0A5J4IXU9</accession>
<dbReference type="RefSeq" id="WP_151672503.1">
    <property type="nucleotide sequence ID" value="NZ_BKCG01000001.1"/>
</dbReference>
<evidence type="ECO:0000256" key="10">
    <source>
        <dbReference type="ARBA" id="ARBA00022827"/>
    </source>
</evidence>
<proteinExistence type="inferred from homology"/>
<dbReference type="GO" id="GO:0005524">
    <property type="term" value="F:ATP binding"/>
    <property type="evidence" value="ECO:0007669"/>
    <property type="project" value="UniProtKB-UniRule"/>
</dbReference>
<dbReference type="Pfam" id="PF06574">
    <property type="entry name" value="FAD_syn"/>
    <property type="match status" value="1"/>
</dbReference>
<reference evidence="17 18" key="1">
    <citation type="submission" date="2019-08" db="EMBL/GenBank/DDBJ databases">
        <title>Draft genome sequence of Ulvibacter marinus type strain NBRC 109484.</title>
        <authorList>
            <person name="Kawano K."/>
            <person name="Ushijima N."/>
            <person name="Kihara M."/>
            <person name="Itoh H."/>
        </authorList>
    </citation>
    <scope>NUCLEOTIDE SEQUENCE [LARGE SCALE GENOMIC DNA]</scope>
    <source>
        <strain evidence="17 18">NBRC 109484</strain>
    </source>
</reference>
<dbReference type="GO" id="GO:0009398">
    <property type="term" value="P:FMN biosynthetic process"/>
    <property type="evidence" value="ECO:0007669"/>
    <property type="project" value="UniProtKB-UniRule"/>
</dbReference>
<dbReference type="SUPFAM" id="SSF82114">
    <property type="entry name" value="Riboflavin kinase-like"/>
    <property type="match status" value="1"/>
</dbReference>
<dbReference type="Pfam" id="PF01687">
    <property type="entry name" value="Flavokinase"/>
    <property type="match status" value="1"/>
</dbReference>
<dbReference type="PANTHER" id="PTHR22749:SF6">
    <property type="entry name" value="RIBOFLAVIN KINASE"/>
    <property type="match status" value="1"/>
</dbReference>
<evidence type="ECO:0000256" key="8">
    <source>
        <dbReference type="ARBA" id="ARBA00022741"/>
    </source>
</evidence>
<evidence type="ECO:0000256" key="9">
    <source>
        <dbReference type="ARBA" id="ARBA00022777"/>
    </source>
</evidence>
<evidence type="ECO:0000313" key="18">
    <source>
        <dbReference type="Proteomes" id="UP000326509"/>
    </source>
</evidence>
<comment type="function">
    <text evidence="1">Catalyzes the phosphorylation of riboflavin to FMN followed by the adenylation of FMN to FAD.</text>
</comment>
<evidence type="ECO:0000256" key="15">
    <source>
        <dbReference type="PIRNR" id="PIRNR004491"/>
    </source>
</evidence>
<keyword evidence="18" id="KW-1185">Reference proteome</keyword>
<evidence type="ECO:0000256" key="7">
    <source>
        <dbReference type="ARBA" id="ARBA00022695"/>
    </source>
</evidence>
<protein>
    <recommendedName>
        <fullName evidence="15">Riboflavin biosynthesis protein</fullName>
    </recommendedName>
    <domain>
        <recommendedName>
            <fullName evidence="15">Riboflavin kinase</fullName>
            <ecNumber evidence="15">2.7.1.26</ecNumber>
        </recommendedName>
        <alternativeName>
            <fullName evidence="15">Flavokinase</fullName>
        </alternativeName>
    </domain>
    <domain>
        <recommendedName>
            <fullName evidence="15">FMN adenylyltransferase</fullName>
            <ecNumber evidence="15">2.7.7.2</ecNumber>
        </recommendedName>
        <alternativeName>
            <fullName evidence="15">FAD pyrophosphorylase</fullName>
        </alternativeName>
        <alternativeName>
            <fullName evidence="15">FAD synthase</fullName>
        </alternativeName>
    </domain>
</protein>
<dbReference type="UniPathway" id="UPA00277">
    <property type="reaction ID" value="UER00407"/>
</dbReference>
<evidence type="ECO:0000256" key="11">
    <source>
        <dbReference type="ARBA" id="ARBA00022840"/>
    </source>
</evidence>
<dbReference type="InterPro" id="IPR015865">
    <property type="entry name" value="Riboflavin_kinase_bac/euk"/>
</dbReference>
<dbReference type="NCBIfam" id="TIGR00083">
    <property type="entry name" value="ribF"/>
    <property type="match status" value="1"/>
</dbReference>
<dbReference type="AlphaFoldDB" id="A0A5J4IXU9"/>
<comment type="caution">
    <text evidence="17">The sequence shown here is derived from an EMBL/GenBank/DDBJ whole genome shotgun (WGS) entry which is preliminary data.</text>
</comment>
<keyword evidence="4 15" id="KW-0285">Flavoprotein</keyword>
<dbReference type="PANTHER" id="PTHR22749">
    <property type="entry name" value="RIBOFLAVIN KINASE/FMN ADENYLYLTRANSFERASE"/>
    <property type="match status" value="1"/>
</dbReference>
<dbReference type="Gene3D" id="3.40.50.620">
    <property type="entry name" value="HUPs"/>
    <property type="match status" value="1"/>
</dbReference>
<keyword evidence="10 15" id="KW-0274">FAD</keyword>
<dbReference type="SMART" id="SM00904">
    <property type="entry name" value="Flavokinase"/>
    <property type="match status" value="1"/>
</dbReference>
<dbReference type="UniPathway" id="UPA00276">
    <property type="reaction ID" value="UER00406"/>
</dbReference>
<evidence type="ECO:0000256" key="5">
    <source>
        <dbReference type="ARBA" id="ARBA00022643"/>
    </source>
</evidence>
<dbReference type="GO" id="GO:0003919">
    <property type="term" value="F:FMN adenylyltransferase activity"/>
    <property type="evidence" value="ECO:0007669"/>
    <property type="project" value="UniProtKB-UniRule"/>
</dbReference>
<evidence type="ECO:0000256" key="2">
    <source>
        <dbReference type="ARBA" id="ARBA00004726"/>
    </source>
</evidence>
<evidence type="ECO:0000256" key="1">
    <source>
        <dbReference type="ARBA" id="ARBA00002121"/>
    </source>
</evidence>
<dbReference type="InterPro" id="IPR023468">
    <property type="entry name" value="Riboflavin_kinase"/>
</dbReference>
<dbReference type="Proteomes" id="UP000326509">
    <property type="component" value="Unassembled WGS sequence"/>
</dbReference>
<organism evidence="17 18">
    <name type="scientific">Patiriisocius marinus</name>
    <dbReference type="NCBI Taxonomy" id="1397112"/>
    <lineage>
        <taxon>Bacteria</taxon>
        <taxon>Pseudomonadati</taxon>
        <taxon>Bacteroidota</taxon>
        <taxon>Flavobacteriia</taxon>
        <taxon>Flavobacteriales</taxon>
        <taxon>Flavobacteriaceae</taxon>
        <taxon>Patiriisocius</taxon>
    </lineage>
</organism>
<evidence type="ECO:0000256" key="6">
    <source>
        <dbReference type="ARBA" id="ARBA00022679"/>
    </source>
</evidence>
<dbReference type="NCBIfam" id="NF004160">
    <property type="entry name" value="PRK05627.1-3"/>
    <property type="match status" value="1"/>
</dbReference>
<keyword evidence="8 15" id="KW-0547">Nucleotide-binding</keyword>
<dbReference type="PIRSF" id="PIRSF004491">
    <property type="entry name" value="FAD_Synth"/>
    <property type="match status" value="1"/>
</dbReference>
<comment type="catalytic activity">
    <reaction evidence="14 15">
        <text>FMN + ATP + H(+) = FAD + diphosphate</text>
        <dbReference type="Rhea" id="RHEA:17237"/>
        <dbReference type="ChEBI" id="CHEBI:15378"/>
        <dbReference type="ChEBI" id="CHEBI:30616"/>
        <dbReference type="ChEBI" id="CHEBI:33019"/>
        <dbReference type="ChEBI" id="CHEBI:57692"/>
        <dbReference type="ChEBI" id="CHEBI:58210"/>
        <dbReference type="EC" id="2.7.7.2"/>
    </reaction>
</comment>
<dbReference type="GO" id="GO:0009231">
    <property type="term" value="P:riboflavin biosynthetic process"/>
    <property type="evidence" value="ECO:0007669"/>
    <property type="project" value="InterPro"/>
</dbReference>
<dbReference type="NCBIfam" id="NF004162">
    <property type="entry name" value="PRK05627.1-5"/>
    <property type="match status" value="1"/>
</dbReference>
<evidence type="ECO:0000313" key="17">
    <source>
        <dbReference type="EMBL" id="GER58428.1"/>
    </source>
</evidence>
<dbReference type="GO" id="GO:0008531">
    <property type="term" value="F:riboflavin kinase activity"/>
    <property type="evidence" value="ECO:0007669"/>
    <property type="project" value="UniProtKB-UniRule"/>
</dbReference>
<dbReference type="InterPro" id="IPR014729">
    <property type="entry name" value="Rossmann-like_a/b/a_fold"/>
</dbReference>
<keyword evidence="7 15" id="KW-0548">Nucleotidyltransferase</keyword>
<dbReference type="InterPro" id="IPR015864">
    <property type="entry name" value="FAD_synthase"/>
</dbReference>
<dbReference type="OrthoDB" id="9803667at2"/>
<dbReference type="CDD" id="cd02064">
    <property type="entry name" value="FAD_synthetase_N"/>
    <property type="match status" value="1"/>
</dbReference>
<gene>
    <name evidence="17" type="primary">ribF</name>
    <name evidence="17" type="ORF">ULMA_05360</name>
</gene>
<dbReference type="EC" id="2.7.1.26" evidence="15"/>
<evidence type="ECO:0000259" key="16">
    <source>
        <dbReference type="SMART" id="SM00904"/>
    </source>
</evidence>
<evidence type="ECO:0000256" key="3">
    <source>
        <dbReference type="ARBA" id="ARBA00005201"/>
    </source>
</evidence>
<evidence type="ECO:0000256" key="4">
    <source>
        <dbReference type="ARBA" id="ARBA00022630"/>
    </source>
</evidence>
<dbReference type="SUPFAM" id="SSF52374">
    <property type="entry name" value="Nucleotidylyl transferase"/>
    <property type="match status" value="1"/>
</dbReference>
<keyword evidence="5 15" id="KW-0288">FMN</keyword>
<keyword evidence="9 15" id="KW-0418">Kinase</keyword>
<dbReference type="Gene3D" id="2.40.30.30">
    <property type="entry name" value="Riboflavin kinase-like"/>
    <property type="match status" value="1"/>
</dbReference>
<dbReference type="FunFam" id="3.40.50.620:FF:000021">
    <property type="entry name" value="Riboflavin biosynthesis protein"/>
    <property type="match status" value="1"/>
</dbReference>
<comment type="pathway">
    <text evidence="2 15">Cofactor biosynthesis; FAD biosynthesis; FAD from FMN: step 1/1.</text>
</comment>
<dbReference type="GO" id="GO:0006747">
    <property type="term" value="P:FAD biosynthetic process"/>
    <property type="evidence" value="ECO:0007669"/>
    <property type="project" value="UniProtKB-UniRule"/>
</dbReference>
<keyword evidence="11 15" id="KW-0067">ATP-binding</keyword>
<sequence>MEEYLNASQFTSTKGSVITIGTFDGVHLGHKEIIKRLTQAAAIENLSSVVLTFFPHPRMVLQKNSDIKLINTIGEKKQLLDNAGVDHFVVEPFTYEFSRMTAEEYVRDLLVGKLKAKKIIIGYDHRFGRNRNADINDLIAFGKEYNFTVEQISAQELDHVAISSTKIRNALLDGDIATANQYLGYNFNITGTVVTGKALGRTINYPTANLQIKQSFKLVPKNGVYVTSATINGTLQYGITSIGTNPTVGGTEKTIETYFLDFDGNLYNTELTIIFLSHIRNEETFSTIEILKQAIQQDEIAARKFIENIE</sequence>
<keyword evidence="12" id="KW-0511">Multifunctional enzyme</keyword>
<comment type="pathway">
    <text evidence="3 15">Cofactor biosynthesis; FMN biosynthesis; FMN from riboflavin (ATP route): step 1/1.</text>
</comment>
<comment type="catalytic activity">
    <reaction evidence="13 15">
        <text>riboflavin + ATP = FMN + ADP + H(+)</text>
        <dbReference type="Rhea" id="RHEA:14357"/>
        <dbReference type="ChEBI" id="CHEBI:15378"/>
        <dbReference type="ChEBI" id="CHEBI:30616"/>
        <dbReference type="ChEBI" id="CHEBI:57986"/>
        <dbReference type="ChEBI" id="CHEBI:58210"/>
        <dbReference type="ChEBI" id="CHEBI:456216"/>
        <dbReference type="EC" id="2.7.1.26"/>
    </reaction>
</comment>
<dbReference type="InterPro" id="IPR023465">
    <property type="entry name" value="Riboflavin_kinase_dom_sf"/>
</dbReference>
<evidence type="ECO:0000256" key="13">
    <source>
        <dbReference type="ARBA" id="ARBA00047880"/>
    </source>
</evidence>
<dbReference type="EMBL" id="BKCG01000001">
    <property type="protein sequence ID" value="GER58428.1"/>
    <property type="molecule type" value="Genomic_DNA"/>
</dbReference>
<comment type="similarity">
    <text evidence="15">Belongs to the ribF family.</text>
</comment>